<dbReference type="InterPro" id="IPR014430">
    <property type="entry name" value="Scs7"/>
</dbReference>
<feature type="transmembrane region" description="Helical" evidence="15">
    <location>
        <begin position="249"/>
        <end position="268"/>
    </location>
</feature>
<proteinExistence type="inferred from homology"/>
<dbReference type="PANTHER" id="PTHR12863:SF1">
    <property type="entry name" value="FATTY ACID 2-HYDROXYLASE"/>
    <property type="match status" value="1"/>
</dbReference>
<feature type="transmembrane region" description="Helical" evidence="15">
    <location>
        <begin position="54"/>
        <end position="74"/>
    </location>
</feature>
<accession>A0ABR2APM1</accession>
<feature type="transmembrane region" description="Helical" evidence="15">
    <location>
        <begin position="165"/>
        <end position="184"/>
    </location>
</feature>
<evidence type="ECO:0000256" key="11">
    <source>
        <dbReference type="ARBA" id="ARBA00023002"/>
    </source>
</evidence>
<comment type="cofactor">
    <cofactor evidence="1">
        <name>Zn(2+)</name>
        <dbReference type="ChEBI" id="CHEBI:29105"/>
    </cofactor>
</comment>
<feature type="domain" description="Fatty acid hydroxylase" evidence="16">
    <location>
        <begin position="284"/>
        <end position="422"/>
    </location>
</feature>
<evidence type="ECO:0000313" key="17">
    <source>
        <dbReference type="EMBL" id="KAK8495520.1"/>
    </source>
</evidence>
<evidence type="ECO:0000259" key="16">
    <source>
        <dbReference type="Pfam" id="PF04116"/>
    </source>
</evidence>
<evidence type="ECO:0000256" key="1">
    <source>
        <dbReference type="ARBA" id="ARBA00001947"/>
    </source>
</evidence>
<dbReference type="PANTHER" id="PTHR12863">
    <property type="entry name" value="FATTY ACID HYDROXYLASE"/>
    <property type="match status" value="1"/>
</dbReference>
<evidence type="ECO:0000313" key="18">
    <source>
        <dbReference type="Proteomes" id="UP001472677"/>
    </source>
</evidence>
<evidence type="ECO:0000256" key="10">
    <source>
        <dbReference type="ARBA" id="ARBA00022989"/>
    </source>
</evidence>
<organism evidence="17 18">
    <name type="scientific">Hibiscus sabdariffa</name>
    <name type="common">roselle</name>
    <dbReference type="NCBI Taxonomy" id="183260"/>
    <lineage>
        <taxon>Eukaryota</taxon>
        <taxon>Viridiplantae</taxon>
        <taxon>Streptophyta</taxon>
        <taxon>Embryophyta</taxon>
        <taxon>Tracheophyta</taxon>
        <taxon>Spermatophyta</taxon>
        <taxon>Magnoliopsida</taxon>
        <taxon>eudicotyledons</taxon>
        <taxon>Gunneridae</taxon>
        <taxon>Pentapetalae</taxon>
        <taxon>rosids</taxon>
        <taxon>malvids</taxon>
        <taxon>Malvales</taxon>
        <taxon>Malvaceae</taxon>
        <taxon>Malvoideae</taxon>
        <taxon>Hibiscus</taxon>
    </lineage>
</organism>
<evidence type="ECO:0000256" key="15">
    <source>
        <dbReference type="SAM" id="Phobius"/>
    </source>
</evidence>
<dbReference type="Pfam" id="PF04116">
    <property type="entry name" value="FA_hydroxylase"/>
    <property type="match status" value="2"/>
</dbReference>
<keyword evidence="11" id="KW-0560">Oxidoreductase</keyword>
<name>A0ABR2APM1_9ROSI</name>
<feature type="transmembrane region" description="Helical" evidence="15">
    <location>
        <begin position="361"/>
        <end position="380"/>
    </location>
</feature>
<evidence type="ECO:0000256" key="5">
    <source>
        <dbReference type="ARBA" id="ARBA00022692"/>
    </source>
</evidence>
<feature type="transmembrane region" description="Helical" evidence="15">
    <location>
        <begin position="274"/>
        <end position="293"/>
    </location>
</feature>
<evidence type="ECO:0000256" key="13">
    <source>
        <dbReference type="ARBA" id="ARBA00023136"/>
    </source>
</evidence>
<sequence>MGGKGFTVDMTKPIALQVGHLGDAYQEWAHQPVLTEESPRFFESDFMEMHTRTVWWAIPAFWLPIAFWCISMSYNMGHTLPQVVSMAVLGCLVWSLAEYCFHRFLFHMDTKSYWGNTFHFLMHGCHHKFPMDGSRHVIPPSGVSVPAAMFWFLYGLWFTQSTRPALYGGGVIGYVIYDLTHYYLHHGHPTNQALKTLKKAHYSHHFRIQDKGYGITSALWDRVFASKMAVKGFTVDLNKPLVFQMLTRTVWWVVPVVWLPVAFYFIGISYTMGLSLPLVAMLSVLGAFVWTFLEYCIHRFLFHIDTKSYWGNTFHYLIHGYHHKHPSDGLRLVIPPLEAALVIVMFWYLCRVLFNVSTGSALLGGGLAGYVIYDTIHYYLHHSHPTNQSLKILKKYHMNHHFRIQNKGFGVTTKLWDRVFETLPKTKAADKSG</sequence>
<dbReference type="EMBL" id="JBBPBM010000425">
    <property type="protein sequence ID" value="KAK8495520.1"/>
    <property type="molecule type" value="Genomic_DNA"/>
</dbReference>
<evidence type="ECO:0000256" key="6">
    <source>
        <dbReference type="ARBA" id="ARBA00022723"/>
    </source>
</evidence>
<keyword evidence="7" id="KW-0256">Endoplasmic reticulum</keyword>
<evidence type="ECO:0000256" key="12">
    <source>
        <dbReference type="ARBA" id="ARBA00023098"/>
    </source>
</evidence>
<feature type="domain" description="Fatty acid hydroxylase" evidence="16">
    <location>
        <begin position="88"/>
        <end position="225"/>
    </location>
</feature>
<keyword evidence="18" id="KW-1185">Reference proteome</keyword>
<comment type="similarity">
    <text evidence="3">Belongs to the sterol desaturase family.</text>
</comment>
<keyword evidence="13 15" id="KW-0472">Membrane</keyword>
<keyword evidence="10 15" id="KW-1133">Transmembrane helix</keyword>
<reference evidence="17 18" key="1">
    <citation type="journal article" date="2024" name="G3 (Bethesda)">
        <title>Genome assembly of Hibiscus sabdariffa L. provides insights into metabolisms of medicinal natural products.</title>
        <authorList>
            <person name="Kim T."/>
        </authorList>
    </citation>
    <scope>NUCLEOTIDE SEQUENCE [LARGE SCALE GENOMIC DNA]</scope>
    <source>
        <strain evidence="17">TK-2024</strain>
        <tissue evidence="17">Old leaves</tissue>
    </source>
</reference>
<keyword evidence="6" id="KW-0479">Metal-binding</keyword>
<feature type="transmembrane region" description="Helical" evidence="15">
    <location>
        <begin position="329"/>
        <end position="349"/>
    </location>
</feature>
<comment type="caution">
    <text evidence="17">The sequence shown here is derived from an EMBL/GenBank/DDBJ whole genome shotgun (WGS) entry which is preliminary data.</text>
</comment>
<feature type="transmembrane region" description="Helical" evidence="15">
    <location>
        <begin position="80"/>
        <end position="101"/>
    </location>
</feature>
<evidence type="ECO:0000256" key="9">
    <source>
        <dbReference type="ARBA" id="ARBA00022833"/>
    </source>
</evidence>
<dbReference type="InterPro" id="IPR006694">
    <property type="entry name" value="Fatty_acid_hydroxylase"/>
</dbReference>
<evidence type="ECO:0000256" key="4">
    <source>
        <dbReference type="ARBA" id="ARBA00022516"/>
    </source>
</evidence>
<evidence type="ECO:0000256" key="7">
    <source>
        <dbReference type="ARBA" id="ARBA00022824"/>
    </source>
</evidence>
<keyword evidence="8" id="KW-0276">Fatty acid metabolism</keyword>
<dbReference type="Proteomes" id="UP001472677">
    <property type="component" value="Unassembled WGS sequence"/>
</dbReference>
<gene>
    <name evidence="17" type="ORF">V6N12_066080</name>
</gene>
<evidence type="ECO:0000256" key="8">
    <source>
        <dbReference type="ARBA" id="ARBA00022832"/>
    </source>
</evidence>
<evidence type="ECO:0000256" key="14">
    <source>
        <dbReference type="ARBA" id="ARBA00023160"/>
    </source>
</evidence>
<protein>
    <recommendedName>
        <fullName evidence="16">Fatty acid hydroxylase domain-containing protein</fullName>
    </recommendedName>
</protein>
<keyword evidence="9" id="KW-0862">Zinc</keyword>
<comment type="subcellular location">
    <subcellularLocation>
        <location evidence="2">Endoplasmic reticulum membrane</location>
        <topology evidence="2">Multi-pass membrane protein</topology>
    </subcellularLocation>
</comment>
<evidence type="ECO:0000256" key="3">
    <source>
        <dbReference type="ARBA" id="ARBA00009324"/>
    </source>
</evidence>
<keyword evidence="14" id="KW-0275">Fatty acid biosynthesis</keyword>
<evidence type="ECO:0000256" key="2">
    <source>
        <dbReference type="ARBA" id="ARBA00004477"/>
    </source>
</evidence>
<feature type="transmembrane region" description="Helical" evidence="15">
    <location>
        <begin position="137"/>
        <end position="159"/>
    </location>
</feature>
<keyword evidence="12" id="KW-0443">Lipid metabolism</keyword>
<keyword evidence="4" id="KW-0444">Lipid biosynthesis</keyword>
<keyword evidence="5 15" id="KW-0812">Transmembrane</keyword>